<sequence>MERSQNNYLNWLLLGLMVCLFTPVSGQKLETYQCRFFNSYLKGDMSNWMDWIQEIEHDHPNEQDWGILALQARYGLIGYYFGTGQKELIKDVLQDGDNRLDSYLEQAPNNARLLSLKAAFDSFKIGLAMYKAPFLGPKVVGSIRQAMEGDPNEPMAWLEEGNALYNRPALFGGDKKQAIAAYRKAQRLFEQSAEVCNYLKVLVEVFILKGYYETNQHTLYLESRQRLERLYGELNWVDDFLVSKIVD</sequence>
<dbReference type="EMBL" id="FONW01000001">
    <property type="protein sequence ID" value="SFE74977.1"/>
    <property type="molecule type" value="Genomic_DNA"/>
</dbReference>
<dbReference type="InterPro" id="IPR011990">
    <property type="entry name" value="TPR-like_helical_dom_sf"/>
</dbReference>
<dbReference type="AlphaFoldDB" id="A0A1I2D355"/>
<gene>
    <name evidence="1" type="ORF">SAMN05216283_101920</name>
</gene>
<evidence type="ECO:0008006" key="3">
    <source>
        <dbReference type="Google" id="ProtNLM"/>
    </source>
</evidence>
<proteinExistence type="predicted"/>
<dbReference type="Proteomes" id="UP000198964">
    <property type="component" value="Unassembled WGS sequence"/>
</dbReference>
<reference evidence="1 2" key="1">
    <citation type="submission" date="2016-10" db="EMBL/GenBank/DDBJ databases">
        <authorList>
            <person name="de Groot N.N."/>
        </authorList>
    </citation>
    <scope>NUCLEOTIDE SEQUENCE [LARGE SCALE GENOMIC DNA]</scope>
    <source>
        <strain evidence="1 2">CGMCC 1.9156</strain>
    </source>
</reference>
<protein>
    <recommendedName>
        <fullName evidence="3">Tetratricopeptide repeat protein</fullName>
    </recommendedName>
</protein>
<name>A0A1I2D355_9BACT</name>
<dbReference type="RefSeq" id="WP_093918616.1">
    <property type="nucleotide sequence ID" value="NZ_FONW01000001.1"/>
</dbReference>
<keyword evidence="2" id="KW-1185">Reference proteome</keyword>
<dbReference type="SUPFAM" id="SSF48452">
    <property type="entry name" value="TPR-like"/>
    <property type="match status" value="1"/>
</dbReference>
<evidence type="ECO:0000313" key="1">
    <source>
        <dbReference type="EMBL" id="SFE74977.1"/>
    </source>
</evidence>
<organism evidence="1 2">
    <name type="scientific">Sunxiuqinia elliptica</name>
    <dbReference type="NCBI Taxonomy" id="655355"/>
    <lineage>
        <taxon>Bacteria</taxon>
        <taxon>Pseudomonadati</taxon>
        <taxon>Bacteroidota</taxon>
        <taxon>Bacteroidia</taxon>
        <taxon>Marinilabiliales</taxon>
        <taxon>Prolixibacteraceae</taxon>
        <taxon>Sunxiuqinia</taxon>
    </lineage>
</organism>
<dbReference type="Gene3D" id="1.25.40.10">
    <property type="entry name" value="Tetratricopeptide repeat domain"/>
    <property type="match status" value="1"/>
</dbReference>
<accession>A0A1I2D355</accession>
<dbReference type="STRING" id="655355.SAMN05216283_101920"/>
<evidence type="ECO:0000313" key="2">
    <source>
        <dbReference type="Proteomes" id="UP000198964"/>
    </source>
</evidence>